<dbReference type="NCBIfam" id="TIGR03440">
    <property type="entry name" value="egtB_TIGR03440"/>
    <property type="match status" value="1"/>
</dbReference>
<dbReference type="SUPFAM" id="SSF56436">
    <property type="entry name" value="C-type lectin-like"/>
    <property type="match status" value="1"/>
</dbReference>
<dbReference type="SUPFAM" id="SSF53335">
    <property type="entry name" value="S-adenosyl-L-methionine-dependent methyltransferases"/>
    <property type="match status" value="1"/>
</dbReference>
<evidence type="ECO:0000256" key="4">
    <source>
        <dbReference type="ARBA" id="ARBA00023004"/>
    </source>
</evidence>
<protein>
    <submittedName>
        <fullName evidence="9">L-histidine N(Alpha)-methyltransferase</fullName>
    </submittedName>
</protein>
<dbReference type="InterPro" id="IPR035094">
    <property type="entry name" value="EgtD"/>
</dbReference>
<dbReference type="GO" id="GO:0032259">
    <property type="term" value="P:methylation"/>
    <property type="evidence" value="ECO:0007669"/>
    <property type="project" value="UniProtKB-KW"/>
</dbReference>
<keyword evidence="1 9" id="KW-0489">Methyltransferase</keyword>
<evidence type="ECO:0000259" key="8">
    <source>
        <dbReference type="Pfam" id="PF12867"/>
    </source>
</evidence>
<dbReference type="Pfam" id="PF10017">
    <property type="entry name" value="Methyltransf_33"/>
    <property type="match status" value="1"/>
</dbReference>
<keyword evidence="3" id="KW-0560">Oxidoreductase</keyword>
<dbReference type="AlphaFoldDB" id="A0A258D0V7"/>
<dbReference type="EMBL" id="NCDQ01000275">
    <property type="protein sequence ID" value="OYX00962.1"/>
    <property type="molecule type" value="Genomic_DNA"/>
</dbReference>
<comment type="caution">
    <text evidence="9">The sequence shown here is derived from an EMBL/GenBank/DDBJ whole genome shotgun (WGS) entry which is preliminary data.</text>
</comment>
<gene>
    <name evidence="9" type="ORF">B7Z12_15125</name>
</gene>
<dbReference type="Pfam" id="PF12867">
    <property type="entry name" value="DinB_2"/>
    <property type="match status" value="1"/>
</dbReference>
<organism evidence="9 10">
    <name type="scientific">Caulobacter vibrioides</name>
    <name type="common">Caulobacter crescentus</name>
    <dbReference type="NCBI Taxonomy" id="155892"/>
    <lineage>
        <taxon>Bacteria</taxon>
        <taxon>Pseudomonadati</taxon>
        <taxon>Pseudomonadota</taxon>
        <taxon>Alphaproteobacteria</taxon>
        <taxon>Caulobacterales</taxon>
        <taxon>Caulobacteraceae</taxon>
        <taxon>Caulobacter</taxon>
    </lineage>
</organism>
<evidence type="ECO:0000259" key="6">
    <source>
        <dbReference type="Pfam" id="PF03781"/>
    </source>
</evidence>
<dbReference type="PANTHER" id="PTHR43397:SF1">
    <property type="entry name" value="ERGOTHIONEINE BIOSYNTHESIS PROTEIN 1"/>
    <property type="match status" value="1"/>
</dbReference>
<accession>A0A258D0V7</accession>
<evidence type="ECO:0000313" key="10">
    <source>
        <dbReference type="Proteomes" id="UP000215616"/>
    </source>
</evidence>
<keyword evidence="4" id="KW-0408">Iron</keyword>
<dbReference type="Proteomes" id="UP000215616">
    <property type="component" value="Unassembled WGS sequence"/>
</dbReference>
<name>A0A258D0V7_CAUVI</name>
<dbReference type="Gene3D" id="3.90.1580.10">
    <property type="entry name" value="paralog of FGE (formylglycine-generating enzyme)"/>
    <property type="match status" value="2"/>
</dbReference>
<evidence type="ECO:0000256" key="2">
    <source>
        <dbReference type="ARBA" id="ARBA00022679"/>
    </source>
</evidence>
<evidence type="ECO:0000256" key="3">
    <source>
        <dbReference type="ARBA" id="ARBA00023002"/>
    </source>
</evidence>
<dbReference type="InterPro" id="IPR019257">
    <property type="entry name" value="MeTrfase_dom"/>
</dbReference>
<dbReference type="NCBIfam" id="TIGR03438">
    <property type="entry name" value="egtD_ergothio"/>
    <property type="match status" value="1"/>
</dbReference>
<feature type="domain" description="Sulfatase-modifying factor enzyme-like" evidence="6">
    <location>
        <begin position="191"/>
        <end position="322"/>
    </location>
</feature>
<evidence type="ECO:0000256" key="5">
    <source>
        <dbReference type="ARBA" id="ARBA00037882"/>
    </source>
</evidence>
<dbReference type="GO" id="GO:0052699">
    <property type="term" value="P:ergothioneine biosynthetic process"/>
    <property type="evidence" value="ECO:0007669"/>
    <property type="project" value="InterPro"/>
</dbReference>
<proteinExistence type="predicted"/>
<dbReference type="InterPro" id="IPR016187">
    <property type="entry name" value="CTDL_fold"/>
</dbReference>
<dbReference type="Pfam" id="PF03781">
    <property type="entry name" value="FGE-sulfatase"/>
    <property type="match status" value="1"/>
</dbReference>
<dbReference type="InterPro" id="IPR042095">
    <property type="entry name" value="SUMF_sf"/>
</dbReference>
<dbReference type="InterPro" id="IPR017806">
    <property type="entry name" value="EgtB"/>
</dbReference>
<keyword evidence="2 9" id="KW-0808">Transferase</keyword>
<feature type="domain" description="Histidine-specific methyltransferase SAM-dependent" evidence="7">
    <location>
        <begin position="419"/>
        <end position="717"/>
    </location>
</feature>
<feature type="domain" description="DinB-like" evidence="8">
    <location>
        <begin position="24"/>
        <end position="151"/>
    </location>
</feature>
<reference evidence="9 10" key="1">
    <citation type="submission" date="2017-03" db="EMBL/GenBank/DDBJ databases">
        <title>Lifting the veil on microbial sulfur biogeochemistry in mining wastewaters.</title>
        <authorList>
            <person name="Kantor R.S."/>
            <person name="Colenbrander Nelson T."/>
            <person name="Marshall S."/>
            <person name="Bennett D."/>
            <person name="Apte S."/>
            <person name="Camacho D."/>
            <person name="Thomas B.C."/>
            <person name="Warren L.A."/>
            <person name="Banfield J.F."/>
        </authorList>
    </citation>
    <scope>NUCLEOTIDE SEQUENCE [LARGE SCALE GENOMIC DNA]</scope>
    <source>
        <strain evidence="9">32-67-7</strain>
    </source>
</reference>
<sequence>MTPDDMPLVGFAPAAASLADRYFEVRRRTESLAAPLSPEDQSAQSMPDASPTKWHRAHTTWFFETFLLTPFLPGYEVFDPAFGYLFNSYYEAVGPRQPRPQRGLLTRPTAAEVGDYRAHVDAAMARLLAGATSAELSERLELGLAHEEQHQELILMDILHLFAQSPLNPAYLPTAPKGYVDPGPQRFHRFAGGLVEIGARDTGFAFDNERPRHKSYVAPFRLADRLVTNGDWLAFIEAEGYGRVEFWLSDGWALARAEGWEAPAYWRREREGWSTMTFQGRHPVDPHAPVVHVSYYEAAAFAAWSGRRLPTEVEWEAAASASGAVSPRQLFGEAWQWTSSAYAPYPGFRPGAGALGEYNGKFMINQMTLRGGCTATPPGHSRTTYRNFFHPGSRWMFAGVRLADDDHLSAVTTENSFLDEVVAGLSAEPKSLPAKYFYDAAGSRLFEAICELPEYYLTRTETALLSRIAPQLAARLPDGAALIEFGSGASTKTRILLDAAPQVAVYAPIDISPSALDAAAESLRDAYPQLTVAPLVDDFTRAIALPDGAKGRASVGFFPGSTIGNFPPDEAEALLRRARTLLGDGAMFIVGADVAKSPDVLVPAYDDSQGVTAAFNRNILAHINRALNGTFDPEAFAHRAVWNAQESRIEMHLESRCEQIVMVGDYGFRFAAGESIHTENSYKYRPEVFEAIAVRAGWVVAERWINEDPTFAIYVLTA</sequence>
<dbReference type="InterPro" id="IPR029063">
    <property type="entry name" value="SAM-dependent_MTases_sf"/>
</dbReference>
<dbReference type="GO" id="GO:0008168">
    <property type="term" value="F:methyltransferase activity"/>
    <property type="evidence" value="ECO:0007669"/>
    <property type="project" value="UniProtKB-KW"/>
</dbReference>
<dbReference type="Gene3D" id="3.40.50.150">
    <property type="entry name" value="Vaccinia Virus protein VP39"/>
    <property type="match status" value="1"/>
</dbReference>
<dbReference type="InterPro" id="IPR051128">
    <property type="entry name" value="EgtD_Methyltrsf_superfamily"/>
</dbReference>
<comment type="pathway">
    <text evidence="5">Amino-acid biosynthesis; ergothioneine biosynthesis.</text>
</comment>
<evidence type="ECO:0000259" key="7">
    <source>
        <dbReference type="Pfam" id="PF10017"/>
    </source>
</evidence>
<dbReference type="InterPro" id="IPR005532">
    <property type="entry name" value="SUMF_dom"/>
</dbReference>
<evidence type="ECO:0000313" key="9">
    <source>
        <dbReference type="EMBL" id="OYX00962.1"/>
    </source>
</evidence>
<dbReference type="PANTHER" id="PTHR43397">
    <property type="entry name" value="ERGOTHIONEINE BIOSYNTHESIS PROTEIN 1"/>
    <property type="match status" value="1"/>
</dbReference>
<dbReference type="InterPro" id="IPR024775">
    <property type="entry name" value="DinB-like"/>
</dbReference>
<evidence type="ECO:0000256" key="1">
    <source>
        <dbReference type="ARBA" id="ARBA00022603"/>
    </source>
</evidence>